<keyword evidence="2" id="KW-0378">Hydrolase</keyword>
<dbReference type="InterPro" id="IPR011629">
    <property type="entry name" value="CobW-like_C"/>
</dbReference>
<comment type="similarity">
    <text evidence="4">Belongs to the SIMIBI class G3E GTPase family. ZNG1 subfamily.</text>
</comment>
<dbReference type="Gene3D" id="3.40.50.300">
    <property type="entry name" value="P-loop containing nucleotide triphosphate hydrolases"/>
    <property type="match status" value="1"/>
</dbReference>
<dbReference type="GO" id="GO:0000166">
    <property type="term" value="F:nucleotide binding"/>
    <property type="evidence" value="ECO:0007669"/>
    <property type="project" value="UniProtKB-KW"/>
</dbReference>
<name>A0A923KQK3_9FIRM</name>
<keyword evidence="3" id="KW-0143">Chaperone</keyword>
<dbReference type="Gene3D" id="3.30.1220.10">
    <property type="entry name" value="CobW-like, C-terminal domain"/>
    <property type="match status" value="1"/>
</dbReference>
<comment type="catalytic activity">
    <reaction evidence="5">
        <text>GTP + H2O = GDP + phosphate + H(+)</text>
        <dbReference type="Rhea" id="RHEA:19669"/>
        <dbReference type="ChEBI" id="CHEBI:15377"/>
        <dbReference type="ChEBI" id="CHEBI:15378"/>
        <dbReference type="ChEBI" id="CHEBI:37565"/>
        <dbReference type="ChEBI" id="CHEBI:43474"/>
        <dbReference type="ChEBI" id="CHEBI:58189"/>
    </reaction>
    <physiologicalReaction direction="left-to-right" evidence="5">
        <dbReference type="Rhea" id="RHEA:19670"/>
    </physiologicalReaction>
</comment>
<evidence type="ECO:0000256" key="4">
    <source>
        <dbReference type="ARBA" id="ARBA00034320"/>
    </source>
</evidence>
<sequence length="318" mass="36348">MMTIQIDIFSGFFGAGKTTLIKKLIDEKVYSKKVMIIENEFGDIPIDGEFLKKFNIEIKEIKAGCICCSTANDFNDTLIEIIDAKETERIIIEPSGVGKLSEIVKIVKKVEAENDARLNMVISAVDVTMYEEFSNLFSEFYEDQVIHASTVVLSRTQSVNDEELQVVVSKIRELNEKAQIITTPWDDLNGIELVELSEADVKQETLKEAFTEITTDEVEYDPERPHDHDHDEFTSWGIETPKVYSLDELTSIFQGLKNEEKYGKVVRSKGKVQVDSDHWIEFDFVPRQFEIRASEPDHTGRITVIGHDLNKENLINIF</sequence>
<evidence type="ECO:0000256" key="2">
    <source>
        <dbReference type="ARBA" id="ARBA00022801"/>
    </source>
</evidence>
<dbReference type="PANTHER" id="PTHR13748">
    <property type="entry name" value="COBW-RELATED"/>
    <property type="match status" value="1"/>
</dbReference>
<dbReference type="Pfam" id="PF07683">
    <property type="entry name" value="CobW_C"/>
    <property type="match status" value="1"/>
</dbReference>
<evidence type="ECO:0000259" key="6">
    <source>
        <dbReference type="Pfam" id="PF02492"/>
    </source>
</evidence>
<dbReference type="AlphaFoldDB" id="A0A923KQK3"/>
<dbReference type="InterPro" id="IPR003495">
    <property type="entry name" value="CobW/HypB/UreG_nucleotide-bd"/>
</dbReference>
<dbReference type="EMBL" id="WJBD01000016">
    <property type="protein sequence ID" value="MBC3889234.1"/>
    <property type="molecule type" value="Genomic_DNA"/>
</dbReference>
<keyword evidence="9" id="KW-1185">Reference proteome</keyword>
<evidence type="ECO:0000256" key="3">
    <source>
        <dbReference type="ARBA" id="ARBA00023186"/>
    </source>
</evidence>
<dbReference type="InterPro" id="IPR051316">
    <property type="entry name" value="Zinc-reg_GTPase_activator"/>
</dbReference>
<dbReference type="SUPFAM" id="SSF52540">
    <property type="entry name" value="P-loop containing nucleoside triphosphate hydrolases"/>
    <property type="match status" value="1"/>
</dbReference>
<comment type="caution">
    <text evidence="8">The sequence shown here is derived from an EMBL/GenBank/DDBJ whole genome shotgun (WGS) entry which is preliminary data.</text>
</comment>
<dbReference type="Proteomes" id="UP000616595">
    <property type="component" value="Unassembled WGS sequence"/>
</dbReference>
<evidence type="ECO:0000313" key="9">
    <source>
        <dbReference type="Proteomes" id="UP000616595"/>
    </source>
</evidence>
<protein>
    <submittedName>
        <fullName evidence="8">GTP-binding protein</fullName>
    </submittedName>
</protein>
<feature type="domain" description="CobW/HypB/UreG nucleotide-binding" evidence="6">
    <location>
        <begin position="8"/>
        <end position="181"/>
    </location>
</feature>
<reference evidence="8" key="2">
    <citation type="submission" date="2020-10" db="EMBL/GenBank/DDBJ databases">
        <title>Comparative genomics of the Acetobacterium genus.</title>
        <authorList>
            <person name="Marshall C."/>
            <person name="May H."/>
            <person name="Norman S."/>
        </authorList>
    </citation>
    <scope>NUCLEOTIDE SEQUENCE</scope>
    <source>
        <strain evidence="8">DER-2019</strain>
    </source>
</reference>
<dbReference type="Pfam" id="PF02492">
    <property type="entry name" value="cobW"/>
    <property type="match status" value="1"/>
</dbReference>
<accession>A0A923KQK3</accession>
<dbReference type="SUPFAM" id="SSF90002">
    <property type="entry name" value="Hypothetical protein YjiA, C-terminal domain"/>
    <property type="match status" value="1"/>
</dbReference>
<organism evidence="8 9">
    <name type="scientific">Acetobacterium paludosum</name>
    <dbReference type="NCBI Taxonomy" id="52693"/>
    <lineage>
        <taxon>Bacteria</taxon>
        <taxon>Bacillati</taxon>
        <taxon>Bacillota</taxon>
        <taxon>Clostridia</taxon>
        <taxon>Eubacteriales</taxon>
        <taxon>Eubacteriaceae</taxon>
        <taxon>Acetobacterium</taxon>
    </lineage>
</organism>
<reference evidence="8" key="1">
    <citation type="submission" date="2019-10" db="EMBL/GenBank/DDBJ databases">
        <authorList>
            <person name="Ross D.E."/>
            <person name="Gulliver D."/>
        </authorList>
    </citation>
    <scope>NUCLEOTIDE SEQUENCE</scope>
    <source>
        <strain evidence="8">DER-2019</strain>
    </source>
</reference>
<dbReference type="GO" id="GO:0016787">
    <property type="term" value="F:hydrolase activity"/>
    <property type="evidence" value="ECO:0007669"/>
    <property type="project" value="UniProtKB-KW"/>
</dbReference>
<dbReference type="InterPro" id="IPR027417">
    <property type="entry name" value="P-loop_NTPase"/>
</dbReference>
<proteinExistence type="inferred from homology"/>
<feature type="domain" description="CobW C-terminal" evidence="7">
    <location>
        <begin position="233"/>
        <end position="316"/>
    </location>
</feature>
<evidence type="ECO:0000256" key="5">
    <source>
        <dbReference type="ARBA" id="ARBA00049117"/>
    </source>
</evidence>
<dbReference type="OrthoDB" id="9808822at2"/>
<evidence type="ECO:0000256" key="1">
    <source>
        <dbReference type="ARBA" id="ARBA00022741"/>
    </source>
</evidence>
<dbReference type="InterPro" id="IPR036627">
    <property type="entry name" value="CobW-likC_sf"/>
</dbReference>
<gene>
    <name evidence="8" type="ORF">GH810_13010</name>
</gene>
<dbReference type="RefSeq" id="WP_148566827.1">
    <property type="nucleotide sequence ID" value="NZ_RXYA01000006.1"/>
</dbReference>
<keyword evidence="1" id="KW-0547">Nucleotide-binding</keyword>
<dbReference type="GO" id="GO:0005737">
    <property type="term" value="C:cytoplasm"/>
    <property type="evidence" value="ECO:0007669"/>
    <property type="project" value="TreeGrafter"/>
</dbReference>
<dbReference type="PANTHER" id="PTHR13748:SF62">
    <property type="entry name" value="COBW DOMAIN-CONTAINING PROTEIN"/>
    <property type="match status" value="1"/>
</dbReference>
<evidence type="ECO:0000313" key="8">
    <source>
        <dbReference type="EMBL" id="MBC3889234.1"/>
    </source>
</evidence>
<evidence type="ECO:0000259" key="7">
    <source>
        <dbReference type="Pfam" id="PF07683"/>
    </source>
</evidence>